<evidence type="ECO:0000313" key="2">
    <source>
        <dbReference type="Proteomes" id="UP001183388"/>
    </source>
</evidence>
<organism evidence="1 2">
    <name type="scientific">Streptomyces boetiae</name>
    <dbReference type="NCBI Taxonomy" id="3075541"/>
    <lineage>
        <taxon>Bacteria</taxon>
        <taxon>Bacillati</taxon>
        <taxon>Actinomycetota</taxon>
        <taxon>Actinomycetes</taxon>
        <taxon>Kitasatosporales</taxon>
        <taxon>Streptomycetaceae</taxon>
        <taxon>Streptomyces</taxon>
    </lineage>
</organism>
<dbReference type="Proteomes" id="UP001183388">
    <property type="component" value="Unassembled WGS sequence"/>
</dbReference>
<name>A0ABU2LCR6_9ACTN</name>
<accession>A0ABU2LCR6</accession>
<dbReference type="RefSeq" id="WP_311632330.1">
    <property type="nucleotide sequence ID" value="NZ_JAVREN010000036.1"/>
</dbReference>
<keyword evidence="2" id="KW-1185">Reference proteome</keyword>
<comment type="caution">
    <text evidence="1">The sequence shown here is derived from an EMBL/GenBank/DDBJ whole genome shotgun (WGS) entry which is preliminary data.</text>
</comment>
<protein>
    <submittedName>
        <fullName evidence="1">Uncharacterized protein</fullName>
    </submittedName>
</protein>
<gene>
    <name evidence="1" type="ORF">RM780_20740</name>
</gene>
<reference evidence="2" key="1">
    <citation type="submission" date="2023-07" db="EMBL/GenBank/DDBJ databases">
        <title>30 novel species of actinomycetes from the DSMZ collection.</title>
        <authorList>
            <person name="Nouioui I."/>
        </authorList>
    </citation>
    <scope>NUCLEOTIDE SEQUENCE [LARGE SCALE GENOMIC DNA]</scope>
    <source>
        <strain evidence="2">DSM 44917</strain>
    </source>
</reference>
<sequence length="228" mass="24203">MTTKARKVMMATAIPLWIPPDEDGPQLLPCGGLFDAVRVRVGLAPYVLARLNSASGPVIQDACAWTWLVEAGGARGWDLAGAEVVCGEAGVLVPPLRPEPRALPRWILPGATATFLIEAGALRAALAAFAGGRMGREVLPPARRLVRCGGCPEYYPEGSVHVCGPPPELAGVDLEARLSLGQWAQEECVLCGVAFNGEEKTRTLGPVFDRMRQPHTVRACASRCEGKA</sequence>
<dbReference type="EMBL" id="JAVREN010000036">
    <property type="protein sequence ID" value="MDT0309369.1"/>
    <property type="molecule type" value="Genomic_DNA"/>
</dbReference>
<evidence type="ECO:0000313" key="1">
    <source>
        <dbReference type="EMBL" id="MDT0309369.1"/>
    </source>
</evidence>
<proteinExistence type="predicted"/>